<dbReference type="Proteomes" id="UP000051491">
    <property type="component" value="Unassembled WGS sequence"/>
</dbReference>
<protein>
    <submittedName>
        <fullName evidence="1">Mobilization protein</fullName>
    </submittedName>
</protein>
<accession>A0A0R2K1E5</accession>
<dbReference type="EMBL" id="JQBK01000064">
    <property type="protein sequence ID" value="KRN81606.1"/>
    <property type="molecule type" value="Genomic_DNA"/>
</dbReference>
<proteinExistence type="predicted"/>
<gene>
    <name evidence="1" type="ORF">IV43_GL001838</name>
</gene>
<dbReference type="PATRIC" id="fig|89059.3.peg.1957"/>
<evidence type="ECO:0000313" key="1">
    <source>
        <dbReference type="EMBL" id="KRN81606.1"/>
    </source>
</evidence>
<organism evidence="1 2">
    <name type="scientific">Ligilactobacillus acidipiscis</name>
    <dbReference type="NCBI Taxonomy" id="89059"/>
    <lineage>
        <taxon>Bacteria</taxon>
        <taxon>Bacillati</taxon>
        <taxon>Bacillota</taxon>
        <taxon>Bacilli</taxon>
        <taxon>Lactobacillales</taxon>
        <taxon>Lactobacillaceae</taxon>
        <taxon>Ligilactobacillus</taxon>
    </lineage>
</organism>
<dbReference type="AlphaFoldDB" id="A0A0R2K1E5"/>
<reference evidence="1 2" key="1">
    <citation type="journal article" date="2015" name="Genome Announc.">
        <title>Expanding the biotechnology potential of lactobacilli through comparative genomics of 213 strains and associated genera.</title>
        <authorList>
            <person name="Sun Z."/>
            <person name="Harris H.M."/>
            <person name="McCann A."/>
            <person name="Guo C."/>
            <person name="Argimon S."/>
            <person name="Zhang W."/>
            <person name="Yang X."/>
            <person name="Jeffery I.B."/>
            <person name="Cooney J.C."/>
            <person name="Kagawa T.F."/>
            <person name="Liu W."/>
            <person name="Song Y."/>
            <person name="Salvetti E."/>
            <person name="Wrobel A."/>
            <person name="Rasinkangas P."/>
            <person name="Parkhill J."/>
            <person name="Rea M.C."/>
            <person name="O'Sullivan O."/>
            <person name="Ritari J."/>
            <person name="Douillard F.P."/>
            <person name="Paul Ross R."/>
            <person name="Yang R."/>
            <person name="Briner A.E."/>
            <person name="Felis G.E."/>
            <person name="de Vos W.M."/>
            <person name="Barrangou R."/>
            <person name="Klaenhammer T.R."/>
            <person name="Caufield P.W."/>
            <person name="Cui Y."/>
            <person name="Zhang H."/>
            <person name="O'Toole P.W."/>
        </authorList>
    </citation>
    <scope>NUCLEOTIDE SEQUENCE [LARGE SCALE GENOMIC DNA]</scope>
    <source>
        <strain evidence="1 2">DSM 15353</strain>
    </source>
</reference>
<dbReference type="Pfam" id="PF21983">
    <property type="entry name" value="NikA-like"/>
    <property type="match status" value="1"/>
</dbReference>
<evidence type="ECO:0000313" key="2">
    <source>
        <dbReference type="Proteomes" id="UP000051491"/>
    </source>
</evidence>
<dbReference type="InterPro" id="IPR053842">
    <property type="entry name" value="NikA-like"/>
</dbReference>
<name>A0A0R2K1E5_9LACO</name>
<sequence>MVLRLQRTQINFRLDETEYQKLTTSARAYGLTPSKYAQKLALDSRLVRPRLLPEKQQAAVRQLQGIGNNLNQIAKTAHIDPESVTADELQQLRLAVQKTWQLLK</sequence>
<comment type="caution">
    <text evidence="1">The sequence shown here is derived from an EMBL/GenBank/DDBJ whole genome shotgun (WGS) entry which is preliminary data.</text>
</comment>